<proteinExistence type="predicted"/>
<keyword evidence="7" id="KW-1185">Reference proteome</keyword>
<evidence type="ECO:0000256" key="3">
    <source>
        <dbReference type="ARBA" id="ARBA00023163"/>
    </source>
</evidence>
<feature type="DNA-binding region" description="H-T-H motif" evidence="4">
    <location>
        <begin position="31"/>
        <end position="50"/>
    </location>
</feature>
<protein>
    <recommendedName>
        <fullName evidence="5">HTH tetR-type domain-containing protein</fullName>
    </recommendedName>
</protein>
<gene>
    <name evidence="6" type="ORF">CWS72_13780</name>
</gene>
<dbReference type="Gene3D" id="1.10.357.10">
    <property type="entry name" value="Tetracycline Repressor, domain 2"/>
    <property type="match status" value="1"/>
</dbReference>
<organism evidence="6 7">
    <name type="scientific">Telmatospirillum siberiense</name>
    <dbReference type="NCBI Taxonomy" id="382514"/>
    <lineage>
        <taxon>Bacteria</taxon>
        <taxon>Pseudomonadati</taxon>
        <taxon>Pseudomonadota</taxon>
        <taxon>Alphaproteobacteria</taxon>
        <taxon>Rhodospirillales</taxon>
        <taxon>Rhodospirillaceae</taxon>
        <taxon>Telmatospirillum</taxon>
    </lineage>
</organism>
<accession>A0A2N3PU79</accession>
<reference evidence="7" key="1">
    <citation type="submission" date="2017-12" db="EMBL/GenBank/DDBJ databases">
        <title>Draft genome sequence of Telmatospirillum siberiense 26-4b1T, an acidotolerant peatland alphaproteobacterium potentially involved in sulfur cycling.</title>
        <authorList>
            <person name="Hausmann B."/>
            <person name="Pjevac P."/>
            <person name="Schreck K."/>
            <person name="Herbold C.W."/>
            <person name="Daims H."/>
            <person name="Wagner M."/>
            <person name="Pester M."/>
            <person name="Loy A."/>
        </authorList>
    </citation>
    <scope>NUCLEOTIDE SEQUENCE [LARGE SCALE GENOMIC DNA]</scope>
    <source>
        <strain evidence="7">26-4b1</strain>
    </source>
</reference>
<name>A0A2N3PU79_9PROT</name>
<sequence>MVRKTTSVPERSSIIDATLALAAERGWHAVSLADIAVRAGIGLADLHEQFDGKTAILKAFLDCLDDALWKGPLAAGDEPARDRLFDVIMRRFDSMQPYKEGIRAIVKGSASDPWMLFCSAPHLLRTASLMLEVAGISASGPVGRVKAKGVAVIYLAAFRTWLTDESSDMARTMATLDRALRRAESIASFIGRGPGAPFRGGETGAQ</sequence>
<comment type="caution">
    <text evidence="6">The sequence shown here is derived from an EMBL/GenBank/DDBJ whole genome shotgun (WGS) entry which is preliminary data.</text>
</comment>
<keyword evidence="3" id="KW-0804">Transcription</keyword>
<dbReference type="InterPro" id="IPR009057">
    <property type="entry name" value="Homeodomain-like_sf"/>
</dbReference>
<keyword evidence="1" id="KW-0805">Transcription regulation</keyword>
<feature type="domain" description="HTH tetR-type" evidence="5">
    <location>
        <begin position="8"/>
        <end position="68"/>
    </location>
</feature>
<dbReference type="RefSeq" id="WP_101251201.1">
    <property type="nucleotide sequence ID" value="NZ_PIUM01000015.1"/>
</dbReference>
<dbReference type="PROSITE" id="PS50977">
    <property type="entry name" value="HTH_TETR_2"/>
    <property type="match status" value="1"/>
</dbReference>
<dbReference type="PANTHER" id="PTHR30055:SF234">
    <property type="entry name" value="HTH-TYPE TRANSCRIPTIONAL REGULATOR BETI"/>
    <property type="match status" value="1"/>
</dbReference>
<dbReference type="InterPro" id="IPR050109">
    <property type="entry name" value="HTH-type_TetR-like_transc_reg"/>
</dbReference>
<dbReference type="AlphaFoldDB" id="A0A2N3PU79"/>
<dbReference type="Proteomes" id="UP000233293">
    <property type="component" value="Unassembled WGS sequence"/>
</dbReference>
<dbReference type="SUPFAM" id="SSF46689">
    <property type="entry name" value="Homeodomain-like"/>
    <property type="match status" value="1"/>
</dbReference>
<dbReference type="GO" id="GO:0003700">
    <property type="term" value="F:DNA-binding transcription factor activity"/>
    <property type="evidence" value="ECO:0007669"/>
    <property type="project" value="TreeGrafter"/>
</dbReference>
<dbReference type="PANTHER" id="PTHR30055">
    <property type="entry name" value="HTH-TYPE TRANSCRIPTIONAL REGULATOR RUTR"/>
    <property type="match status" value="1"/>
</dbReference>
<evidence type="ECO:0000313" key="7">
    <source>
        <dbReference type="Proteomes" id="UP000233293"/>
    </source>
</evidence>
<dbReference type="InterPro" id="IPR001647">
    <property type="entry name" value="HTH_TetR"/>
</dbReference>
<evidence type="ECO:0000256" key="2">
    <source>
        <dbReference type="ARBA" id="ARBA00023125"/>
    </source>
</evidence>
<evidence type="ECO:0000313" key="6">
    <source>
        <dbReference type="EMBL" id="PKU23940.1"/>
    </source>
</evidence>
<dbReference type="EMBL" id="PIUM01000015">
    <property type="protein sequence ID" value="PKU23940.1"/>
    <property type="molecule type" value="Genomic_DNA"/>
</dbReference>
<evidence type="ECO:0000256" key="1">
    <source>
        <dbReference type="ARBA" id="ARBA00023015"/>
    </source>
</evidence>
<dbReference type="OrthoDB" id="7828598at2"/>
<keyword evidence="2 4" id="KW-0238">DNA-binding</keyword>
<dbReference type="GO" id="GO:0000976">
    <property type="term" value="F:transcription cis-regulatory region binding"/>
    <property type="evidence" value="ECO:0007669"/>
    <property type="project" value="TreeGrafter"/>
</dbReference>
<evidence type="ECO:0000256" key="4">
    <source>
        <dbReference type="PROSITE-ProRule" id="PRU00335"/>
    </source>
</evidence>
<evidence type="ECO:0000259" key="5">
    <source>
        <dbReference type="PROSITE" id="PS50977"/>
    </source>
</evidence>
<dbReference type="Pfam" id="PF00440">
    <property type="entry name" value="TetR_N"/>
    <property type="match status" value="1"/>
</dbReference>